<feature type="non-terminal residue" evidence="2">
    <location>
        <position position="1"/>
    </location>
</feature>
<dbReference type="InterPro" id="IPR027470">
    <property type="entry name" value="Cation_efflux_CTD"/>
</dbReference>
<name>A0A0S4M415_9BURK</name>
<evidence type="ECO:0000313" key="3">
    <source>
        <dbReference type="Proteomes" id="UP000198651"/>
    </source>
</evidence>
<organism evidence="2 3">
    <name type="scientific">Candidatus Ichthyocystis hellenicum</name>
    <dbReference type="NCBI Taxonomy" id="1561003"/>
    <lineage>
        <taxon>Bacteria</taxon>
        <taxon>Pseudomonadati</taxon>
        <taxon>Pseudomonadota</taxon>
        <taxon>Betaproteobacteria</taxon>
        <taxon>Burkholderiales</taxon>
        <taxon>Candidatus Ichthyocystis</taxon>
    </lineage>
</organism>
<evidence type="ECO:0000313" key="2">
    <source>
        <dbReference type="EMBL" id="CUT17743.1"/>
    </source>
</evidence>
<proteinExistence type="predicted"/>
<feature type="domain" description="Cation efflux protein cytoplasmic" evidence="1">
    <location>
        <begin position="1"/>
        <end position="40"/>
    </location>
</feature>
<dbReference type="Gene3D" id="3.30.70.1350">
    <property type="entry name" value="Cation efflux protein, cytoplasmic domain"/>
    <property type="match status" value="1"/>
</dbReference>
<dbReference type="SUPFAM" id="SSF160240">
    <property type="entry name" value="Cation efflux protein cytoplasmic domain-like"/>
    <property type="match status" value="1"/>
</dbReference>
<dbReference type="Pfam" id="PF16916">
    <property type="entry name" value="ZT_dimer"/>
    <property type="match status" value="1"/>
</dbReference>
<dbReference type="PATRIC" id="fig|1561003.3.peg.945"/>
<dbReference type="Proteomes" id="UP000198651">
    <property type="component" value="Chromosome I"/>
</dbReference>
<accession>A0A0S4M415</accession>
<dbReference type="STRING" id="1561003.Ark11_0922"/>
<gene>
    <name evidence="2" type="ORF">Ark11_0922</name>
</gene>
<reference evidence="3" key="1">
    <citation type="submission" date="2015-11" db="EMBL/GenBank/DDBJ databases">
        <authorList>
            <person name="Seth-Smith H.M.B."/>
        </authorList>
    </citation>
    <scope>NUCLEOTIDE SEQUENCE [LARGE SCALE GENOMIC DNA]</scope>
    <source>
        <strain evidence="3">2013Ark11</strain>
    </source>
</reference>
<evidence type="ECO:0000259" key="1">
    <source>
        <dbReference type="Pfam" id="PF16916"/>
    </source>
</evidence>
<protein>
    <submittedName>
        <fullName evidence="2">Putative cobalt transporter (Partial)</fullName>
    </submittedName>
</protein>
<dbReference type="EMBL" id="LN906597">
    <property type="protein sequence ID" value="CUT17743.1"/>
    <property type="molecule type" value="Genomic_DNA"/>
</dbReference>
<dbReference type="AlphaFoldDB" id="A0A0S4M415"/>
<keyword evidence="3" id="KW-1185">Reference proteome</keyword>
<sequence length="41" mass="4634">VHIEVDGDMSVREGHDIAVEARRRVTEQLPVLNVMTHIDPV</sequence>
<dbReference type="InterPro" id="IPR036837">
    <property type="entry name" value="Cation_efflux_CTD_sf"/>
</dbReference>